<dbReference type="InParanoid" id="M0MPY6"/>
<dbReference type="SUPFAM" id="SSF51658">
    <property type="entry name" value="Xylose isomerase-like"/>
    <property type="match status" value="1"/>
</dbReference>
<dbReference type="AlphaFoldDB" id="M0MPY6"/>
<sequence>MARPAIQLYTLRALDEPLDELLARVGDAGFEGVEYANRIGDADADAVRTALDQTGLESVAAHVGIDEIEDDPDDTVEFYRSLGCDHLVVPWLDPECFETEAAVAETADRLMAVAETVDDYGMALSYHNHDHEFAEVNGRPAFEQLAEATREPLGFELDCGWTAVAGVDPTAVLDRWGDRVTLVHISDADESGSPTEVGDGVLDVAACAAAAREHDVEWAIYEHDDLDDQMESVVHGADVLEQF</sequence>
<evidence type="ECO:0000313" key="2">
    <source>
        <dbReference type="EMBL" id="EMA47418.1"/>
    </source>
</evidence>
<gene>
    <name evidence="2" type="ORF">C449_01691</name>
</gene>
<dbReference type="Gene3D" id="3.20.20.150">
    <property type="entry name" value="Divalent-metal-dependent TIM barrel enzymes"/>
    <property type="match status" value="1"/>
</dbReference>
<dbReference type="GO" id="GO:0016853">
    <property type="term" value="F:isomerase activity"/>
    <property type="evidence" value="ECO:0007669"/>
    <property type="project" value="UniProtKB-KW"/>
</dbReference>
<dbReference type="OrthoDB" id="165864at2157"/>
<dbReference type="InterPro" id="IPR036237">
    <property type="entry name" value="Xyl_isomerase-like_sf"/>
</dbReference>
<keyword evidence="2" id="KW-0413">Isomerase</keyword>
<evidence type="ECO:0000313" key="3">
    <source>
        <dbReference type="Proteomes" id="UP000011669"/>
    </source>
</evidence>
<dbReference type="PANTHER" id="PTHR12110">
    <property type="entry name" value="HYDROXYPYRUVATE ISOMERASE"/>
    <property type="match status" value="1"/>
</dbReference>
<protein>
    <submittedName>
        <fullName evidence="2">Xylose isomerase</fullName>
    </submittedName>
</protein>
<dbReference type="EMBL" id="AOMD01000005">
    <property type="protein sequence ID" value="EMA47418.1"/>
    <property type="molecule type" value="Genomic_DNA"/>
</dbReference>
<dbReference type="InterPro" id="IPR050312">
    <property type="entry name" value="IolE/XylAMocC-like"/>
</dbReference>
<dbReference type="PANTHER" id="PTHR12110:SF41">
    <property type="entry name" value="INOSOSE DEHYDRATASE"/>
    <property type="match status" value="1"/>
</dbReference>
<feature type="domain" description="Xylose isomerase-like TIM barrel" evidence="1">
    <location>
        <begin position="23"/>
        <end position="241"/>
    </location>
</feature>
<dbReference type="InterPro" id="IPR013022">
    <property type="entry name" value="Xyl_isomerase-like_TIM-brl"/>
</dbReference>
<dbReference type="Pfam" id="PF01261">
    <property type="entry name" value="AP_endonuc_2"/>
    <property type="match status" value="1"/>
</dbReference>
<proteinExistence type="predicted"/>
<dbReference type="PATRIC" id="fig|1227455.4.peg.351"/>
<accession>M0MPY6</accession>
<keyword evidence="3" id="KW-1185">Reference proteome</keyword>
<dbReference type="RefSeq" id="WP_006076140.1">
    <property type="nucleotide sequence ID" value="NZ_AOMD01000005.1"/>
</dbReference>
<reference evidence="2 3" key="1">
    <citation type="journal article" date="2014" name="PLoS Genet.">
        <title>Phylogenetically driven sequencing of extremely halophilic archaea reveals strategies for static and dynamic osmo-response.</title>
        <authorList>
            <person name="Becker E.A."/>
            <person name="Seitzer P.M."/>
            <person name="Tritt A."/>
            <person name="Larsen D."/>
            <person name="Krusor M."/>
            <person name="Yao A.I."/>
            <person name="Wu D."/>
            <person name="Madern D."/>
            <person name="Eisen J.A."/>
            <person name="Darling A.E."/>
            <person name="Facciotti M.T."/>
        </authorList>
    </citation>
    <scope>NUCLEOTIDE SEQUENCE [LARGE SCALE GENOMIC DNA]</scope>
    <source>
        <strain evidence="2 3">DSM 5350</strain>
    </source>
</reference>
<name>M0MPY6_9EURY</name>
<organism evidence="2 3">
    <name type="scientific">Halococcus saccharolyticus DSM 5350</name>
    <dbReference type="NCBI Taxonomy" id="1227455"/>
    <lineage>
        <taxon>Archaea</taxon>
        <taxon>Methanobacteriati</taxon>
        <taxon>Methanobacteriota</taxon>
        <taxon>Stenosarchaea group</taxon>
        <taxon>Halobacteria</taxon>
        <taxon>Halobacteriales</taxon>
        <taxon>Halococcaceae</taxon>
        <taxon>Halococcus</taxon>
    </lineage>
</organism>
<dbReference type="Proteomes" id="UP000011669">
    <property type="component" value="Unassembled WGS sequence"/>
</dbReference>
<comment type="caution">
    <text evidence="2">The sequence shown here is derived from an EMBL/GenBank/DDBJ whole genome shotgun (WGS) entry which is preliminary data.</text>
</comment>
<dbReference type="STRING" id="1227455.C449_01691"/>
<evidence type="ECO:0000259" key="1">
    <source>
        <dbReference type="Pfam" id="PF01261"/>
    </source>
</evidence>